<feature type="region of interest" description="Disordered" evidence="1">
    <location>
        <begin position="216"/>
        <end position="246"/>
    </location>
</feature>
<feature type="compositionally biased region" description="Low complexity" evidence="1">
    <location>
        <begin position="223"/>
        <end position="240"/>
    </location>
</feature>
<dbReference type="RefSeq" id="WP_153530476.1">
    <property type="nucleotide sequence ID" value="NZ_WEGH01000001.1"/>
</dbReference>
<proteinExistence type="predicted"/>
<evidence type="ECO:0000313" key="2">
    <source>
        <dbReference type="EMBL" id="MQY02222.1"/>
    </source>
</evidence>
<protein>
    <recommendedName>
        <fullName evidence="4">Phosphodiesterase</fullName>
    </recommendedName>
</protein>
<dbReference type="SUPFAM" id="SSF56634">
    <property type="entry name" value="Heme-dependent catalase-like"/>
    <property type="match status" value="1"/>
</dbReference>
<accession>A0A7K0BMX2</accession>
<dbReference type="OrthoDB" id="3368165at2"/>
<sequence>MITSIAARAAEEAARLRGARALHPAGRSYEATLRVTGTPDLPAPAGPLAEPGAHPAITRLSKGAGLPAGLPDALGIALRVPAGDAVVDLLFTTAGTLPGARHAPVPRASFLSGAYTTLLPYRVGGEVRMLGIFPHRHRDLPVRIDALDAAVTAEPAEFVLASASLTGAWRPFARLSVHTPLAADDPRATAFDPVLNDLPGLRLTGPLVTLRRRAYAASRRGRGAPAPHGGAVTGTAAGPAPSRPGR</sequence>
<reference evidence="2 3" key="1">
    <citation type="submission" date="2019-10" db="EMBL/GenBank/DDBJ databases">
        <title>Actinomadura rubteroloni sp. nov. and Actinomadura macrotermitis sp. nov., isolated from the gut of fungus growing-termite Macrotermes natalensis.</title>
        <authorList>
            <person name="Benndorf R."/>
            <person name="Martin K."/>
            <person name="Kuefner M."/>
            <person name="De Beer W."/>
            <person name="Kaster A.-K."/>
            <person name="Vollmers J."/>
            <person name="Poulsen M."/>
            <person name="Beemelmanns C."/>
        </authorList>
    </citation>
    <scope>NUCLEOTIDE SEQUENCE [LARGE SCALE GENOMIC DNA]</scope>
    <source>
        <strain evidence="2 3">RB68</strain>
    </source>
</reference>
<dbReference type="GO" id="GO:0020037">
    <property type="term" value="F:heme binding"/>
    <property type="evidence" value="ECO:0007669"/>
    <property type="project" value="InterPro"/>
</dbReference>
<dbReference type="InterPro" id="IPR020835">
    <property type="entry name" value="Catalase_sf"/>
</dbReference>
<comment type="caution">
    <text evidence="2">The sequence shown here is derived from an EMBL/GenBank/DDBJ whole genome shotgun (WGS) entry which is preliminary data.</text>
</comment>
<gene>
    <name evidence="2" type="ORF">ACRB68_02510</name>
</gene>
<name>A0A7K0BMX2_9ACTN</name>
<dbReference type="Proteomes" id="UP000487268">
    <property type="component" value="Unassembled WGS sequence"/>
</dbReference>
<dbReference type="AlphaFoldDB" id="A0A7K0BMX2"/>
<keyword evidence="3" id="KW-1185">Reference proteome</keyword>
<evidence type="ECO:0008006" key="4">
    <source>
        <dbReference type="Google" id="ProtNLM"/>
    </source>
</evidence>
<organism evidence="2 3">
    <name type="scientific">Actinomadura macrotermitis</name>
    <dbReference type="NCBI Taxonomy" id="2585200"/>
    <lineage>
        <taxon>Bacteria</taxon>
        <taxon>Bacillati</taxon>
        <taxon>Actinomycetota</taxon>
        <taxon>Actinomycetes</taxon>
        <taxon>Streptosporangiales</taxon>
        <taxon>Thermomonosporaceae</taxon>
        <taxon>Actinomadura</taxon>
    </lineage>
</organism>
<evidence type="ECO:0000313" key="3">
    <source>
        <dbReference type="Proteomes" id="UP000487268"/>
    </source>
</evidence>
<dbReference type="EMBL" id="WEGH01000001">
    <property type="protein sequence ID" value="MQY02222.1"/>
    <property type="molecule type" value="Genomic_DNA"/>
</dbReference>
<evidence type="ECO:0000256" key="1">
    <source>
        <dbReference type="SAM" id="MobiDB-lite"/>
    </source>
</evidence>